<evidence type="ECO:0000259" key="2">
    <source>
        <dbReference type="PROSITE" id="PS50975"/>
    </source>
</evidence>
<dbReference type="Gene3D" id="3.30.470.20">
    <property type="entry name" value="ATP-grasp fold, B domain"/>
    <property type="match status" value="1"/>
</dbReference>
<dbReference type="RefSeq" id="WP_152264993.1">
    <property type="nucleotide sequence ID" value="NZ_VOKX01000098.1"/>
</dbReference>
<gene>
    <name evidence="3" type="ORF">FRZ00_24730</name>
</gene>
<dbReference type="GO" id="GO:0005524">
    <property type="term" value="F:ATP binding"/>
    <property type="evidence" value="ECO:0007669"/>
    <property type="project" value="UniProtKB-UniRule"/>
</dbReference>
<accession>A0A5N5W305</accession>
<evidence type="ECO:0000256" key="1">
    <source>
        <dbReference type="PROSITE-ProRule" id="PRU00409"/>
    </source>
</evidence>
<keyword evidence="1" id="KW-0547">Nucleotide-binding</keyword>
<dbReference type="Proteomes" id="UP000327000">
    <property type="component" value="Unassembled WGS sequence"/>
</dbReference>
<keyword evidence="4" id="KW-1185">Reference proteome</keyword>
<comment type="caution">
    <text evidence="3">The sequence shown here is derived from an EMBL/GenBank/DDBJ whole genome shotgun (WGS) entry which is preliminary data.</text>
</comment>
<proteinExistence type="predicted"/>
<dbReference type="InterPro" id="IPR041356">
    <property type="entry name" value="PGM1_C"/>
</dbReference>
<dbReference type="AlphaFoldDB" id="A0A5N5W305"/>
<dbReference type="OrthoDB" id="581833at2"/>
<keyword evidence="1" id="KW-0067">ATP-binding</keyword>
<dbReference type="InterPro" id="IPR011761">
    <property type="entry name" value="ATP-grasp"/>
</dbReference>
<dbReference type="SUPFAM" id="SSF56059">
    <property type="entry name" value="Glutathione synthetase ATP-binding domain-like"/>
    <property type="match status" value="1"/>
</dbReference>
<sequence length="426" mass="44737">MPRIVLLNVGTAAPRAVHRQLWLLREGDVVVSPFVPDEDFLRYVCGETGVDRTAIRFVSAGENLTDEALTAPALIREVRALLAGHDAWELLPAHHTEGVAAFAGLCGLPADAGLRFAAQRGPVLLNRKSHFRQLAVGADVPVPDGTVVTGPAALAAAVERYLPRTGTVVVKRDDDLGGQGNVALTLKETGPLPGTRATLAADAPEAAADALWAELTDPRNPVLAVESYHRSTHSFYAEYLIGPAGDVTFLDSGTIRRRPDTDPTAPELVWVGLELPAELPAGAGARALTASARMVALAAAIGYRGHINVDGIVTDTGEVLFNEANARWGGSLALHAAGERLLGPAYLDTHVLSGLRDVPALPLPAALDTLRRHGLAFSPGTGEGAVVLGYDPSGERPLECLVLAPTRERARAVEAAVRVAVGEARP</sequence>
<reference evidence="3 4" key="1">
    <citation type="journal article" date="2019" name="Microb. Cell Fact.">
        <title>Exploring novel herbicidin analogues by transcriptional regulator overexpression and MS/MS molecular networking.</title>
        <authorList>
            <person name="Shi Y."/>
            <person name="Gu R."/>
            <person name="Li Y."/>
            <person name="Wang X."/>
            <person name="Ren W."/>
            <person name="Li X."/>
            <person name="Wang L."/>
            <person name="Xie Y."/>
            <person name="Hong B."/>
        </authorList>
    </citation>
    <scope>NUCLEOTIDE SEQUENCE [LARGE SCALE GENOMIC DNA]</scope>
    <source>
        <strain evidence="3 4">US-43</strain>
    </source>
</reference>
<dbReference type="PROSITE" id="PS50975">
    <property type="entry name" value="ATP_GRASP"/>
    <property type="match status" value="1"/>
</dbReference>
<feature type="domain" description="ATP-grasp" evidence="2">
    <location>
        <begin position="132"/>
        <end position="355"/>
    </location>
</feature>
<dbReference type="Pfam" id="PF18105">
    <property type="entry name" value="PGM1_C"/>
    <property type="match status" value="1"/>
</dbReference>
<protein>
    <recommendedName>
        <fullName evidence="2">ATP-grasp domain-containing protein</fullName>
    </recommendedName>
</protein>
<dbReference type="EMBL" id="VOKX01000098">
    <property type="protein sequence ID" value="KAB7836975.1"/>
    <property type="molecule type" value="Genomic_DNA"/>
</dbReference>
<dbReference type="InterPro" id="IPR040754">
    <property type="entry name" value="PreAtp-grasp"/>
</dbReference>
<name>A0A5N5W305_STRMB</name>
<dbReference type="GO" id="GO:0046872">
    <property type="term" value="F:metal ion binding"/>
    <property type="evidence" value="ECO:0007669"/>
    <property type="project" value="InterPro"/>
</dbReference>
<dbReference type="Pfam" id="PF18604">
    <property type="entry name" value="PreAtp-grasp"/>
    <property type="match status" value="1"/>
</dbReference>
<evidence type="ECO:0000313" key="4">
    <source>
        <dbReference type="Proteomes" id="UP000327000"/>
    </source>
</evidence>
<evidence type="ECO:0000313" key="3">
    <source>
        <dbReference type="EMBL" id="KAB7836975.1"/>
    </source>
</evidence>
<organism evidence="3 4">
    <name type="scientific">Streptomyces mobaraensis</name>
    <name type="common">Streptoverticillium mobaraense</name>
    <dbReference type="NCBI Taxonomy" id="35621"/>
    <lineage>
        <taxon>Bacteria</taxon>
        <taxon>Bacillati</taxon>
        <taxon>Actinomycetota</taxon>
        <taxon>Actinomycetes</taxon>
        <taxon>Kitasatosporales</taxon>
        <taxon>Streptomycetaceae</taxon>
        <taxon>Streptomyces</taxon>
    </lineage>
</organism>